<dbReference type="AlphaFoldDB" id="A0AAV7X9K5"/>
<evidence type="ECO:0000313" key="3">
    <source>
        <dbReference type="Proteomes" id="UP001075354"/>
    </source>
</evidence>
<accession>A0AAV7X9K5</accession>
<comment type="caution">
    <text evidence="2">The sequence shown here is derived from an EMBL/GenBank/DDBJ whole genome shotgun (WGS) entry which is preliminary data.</text>
</comment>
<feature type="signal peptide" evidence="1">
    <location>
        <begin position="1"/>
        <end position="30"/>
    </location>
</feature>
<dbReference type="Proteomes" id="UP001075354">
    <property type="component" value="Chromosome 13"/>
</dbReference>
<proteinExistence type="predicted"/>
<evidence type="ECO:0000256" key="1">
    <source>
        <dbReference type="SAM" id="SignalP"/>
    </source>
</evidence>
<dbReference type="InterPro" id="IPR006631">
    <property type="entry name" value="DM4_12"/>
</dbReference>
<evidence type="ECO:0000313" key="2">
    <source>
        <dbReference type="EMBL" id="KAJ1521372.1"/>
    </source>
</evidence>
<dbReference type="SMART" id="SM00718">
    <property type="entry name" value="DM4_12"/>
    <property type="match status" value="1"/>
</dbReference>
<reference evidence="2" key="1">
    <citation type="submission" date="2022-12" db="EMBL/GenBank/DDBJ databases">
        <title>Chromosome-level genome assembly of the bean flower thrips Megalurothrips usitatus.</title>
        <authorList>
            <person name="Ma L."/>
            <person name="Liu Q."/>
            <person name="Li H."/>
            <person name="Cai W."/>
        </authorList>
    </citation>
    <scope>NUCLEOTIDE SEQUENCE</scope>
    <source>
        <strain evidence="2">Cailab_2022a</strain>
    </source>
</reference>
<keyword evidence="1" id="KW-0732">Signal</keyword>
<sequence length="200" mass="21462">MGVRVGAARVAPLALLTLLLVLGAAGASSAASRHRRYLHFPFGSTLRVAVSTKWATVFDTKSTPPIWTQGINWGITYDLPNGTQIYGPSGLGPAGAAGRRGRRDLYRRVQTAIDSTGFLGESCLLRAICEAPQALPVGSNVFAELLRVVLWDEDVGEPGTPPYALAHRSGRDRHDCADIYRDCPVSVLGLLLSLRPANKQ</sequence>
<dbReference type="PANTHER" id="PTHR21398:SF7">
    <property type="entry name" value="LP19941P"/>
    <property type="match status" value="1"/>
</dbReference>
<organism evidence="2 3">
    <name type="scientific">Megalurothrips usitatus</name>
    <name type="common">bean blossom thrips</name>
    <dbReference type="NCBI Taxonomy" id="439358"/>
    <lineage>
        <taxon>Eukaryota</taxon>
        <taxon>Metazoa</taxon>
        <taxon>Ecdysozoa</taxon>
        <taxon>Arthropoda</taxon>
        <taxon>Hexapoda</taxon>
        <taxon>Insecta</taxon>
        <taxon>Pterygota</taxon>
        <taxon>Neoptera</taxon>
        <taxon>Paraneoptera</taxon>
        <taxon>Thysanoptera</taxon>
        <taxon>Terebrantia</taxon>
        <taxon>Thripoidea</taxon>
        <taxon>Thripidae</taxon>
        <taxon>Megalurothrips</taxon>
    </lineage>
</organism>
<keyword evidence="3" id="KW-1185">Reference proteome</keyword>
<gene>
    <name evidence="2" type="ORF">ONE63_003048</name>
</gene>
<dbReference type="PANTHER" id="PTHR21398">
    <property type="entry name" value="AGAP007094-PA"/>
    <property type="match status" value="1"/>
</dbReference>
<name>A0AAV7X9K5_9NEOP</name>
<feature type="chain" id="PRO_5043608456" evidence="1">
    <location>
        <begin position="31"/>
        <end position="200"/>
    </location>
</feature>
<dbReference type="EMBL" id="JAPTSV010000013">
    <property type="protein sequence ID" value="KAJ1521372.1"/>
    <property type="molecule type" value="Genomic_DNA"/>
</dbReference>
<dbReference type="Pfam" id="PF07841">
    <property type="entry name" value="DM4_12"/>
    <property type="match status" value="1"/>
</dbReference>
<protein>
    <submittedName>
        <fullName evidence="2">Uncharacterized protein</fullName>
    </submittedName>
</protein>